<accession>A0ABV2DCM7</accession>
<dbReference type="InterPro" id="IPR029063">
    <property type="entry name" value="SAM-dependent_MTases_sf"/>
</dbReference>
<proteinExistence type="predicted"/>
<sequence length="314" mass="34893">MTELTVSQEIETLRRLASKYLWADERTRSLLEGSGVNLTRADFYSESPTIAEINRSFEYDEAGAQLPVYDDPLIFDVDQMAAFAQSLSPFLTEFNPALGDDGSSRFFWKNDQFSYSDAAALFALVVARRPKTIIEIGSGHSTRLSSEALGVAGGGRIICIDPEPRAEITNLPGVEFIRRPVQSVPPSFFRDTVVPGDFVFYDGSHTIKSGSDTVFFYLNILPYLPAGTLVHAHDVSLPFAAPKANLTLSRMNWGEQYILMAHLHNRARYKVLLANALLRKQRPEALQNLMNGKFEPGGQSLWYEVIGDHPIASA</sequence>
<gene>
    <name evidence="1" type="ORF">ABVQ20_12505</name>
</gene>
<dbReference type="Proteomes" id="UP001548832">
    <property type="component" value="Unassembled WGS sequence"/>
</dbReference>
<keyword evidence="2" id="KW-1185">Reference proteome</keyword>
<dbReference type="EMBL" id="JBEWSZ010000001">
    <property type="protein sequence ID" value="MET2827796.1"/>
    <property type="molecule type" value="Genomic_DNA"/>
</dbReference>
<dbReference type="Pfam" id="PF13578">
    <property type="entry name" value="Methyltransf_24"/>
    <property type="match status" value="1"/>
</dbReference>
<reference evidence="1 2" key="1">
    <citation type="submission" date="2024-06" db="EMBL/GenBank/DDBJ databases">
        <authorList>
            <person name="Kim D.-U."/>
        </authorList>
    </citation>
    <scope>NUCLEOTIDE SEQUENCE [LARGE SCALE GENOMIC DNA]</scope>
    <source>
        <strain evidence="1 2">KACC15460</strain>
    </source>
</reference>
<dbReference type="GO" id="GO:0032259">
    <property type="term" value="P:methylation"/>
    <property type="evidence" value="ECO:0007669"/>
    <property type="project" value="UniProtKB-KW"/>
</dbReference>
<dbReference type="RefSeq" id="WP_354459802.1">
    <property type="nucleotide sequence ID" value="NZ_JBEWSZ010000001.1"/>
</dbReference>
<name>A0ABV2DCM7_9HYPH</name>
<dbReference type="Gene3D" id="3.40.50.150">
    <property type="entry name" value="Vaccinia Virus protein VP39"/>
    <property type="match status" value="1"/>
</dbReference>
<dbReference type="SUPFAM" id="SSF53335">
    <property type="entry name" value="S-adenosyl-L-methionine-dependent methyltransferases"/>
    <property type="match status" value="1"/>
</dbReference>
<protein>
    <submittedName>
        <fullName evidence="1">Class I SAM-dependent methyltransferase</fullName>
        <ecNumber evidence="1">2.1.1.-</ecNumber>
    </submittedName>
</protein>
<dbReference type="GO" id="GO:0008168">
    <property type="term" value="F:methyltransferase activity"/>
    <property type="evidence" value="ECO:0007669"/>
    <property type="project" value="UniProtKB-KW"/>
</dbReference>
<comment type="caution">
    <text evidence="1">The sequence shown here is derived from an EMBL/GenBank/DDBJ whole genome shotgun (WGS) entry which is preliminary data.</text>
</comment>
<keyword evidence="1" id="KW-0808">Transferase</keyword>
<organism evidence="1 2">
    <name type="scientific">Mesorhizobium shangrilense</name>
    <dbReference type="NCBI Taxonomy" id="460060"/>
    <lineage>
        <taxon>Bacteria</taxon>
        <taxon>Pseudomonadati</taxon>
        <taxon>Pseudomonadota</taxon>
        <taxon>Alphaproteobacteria</taxon>
        <taxon>Hyphomicrobiales</taxon>
        <taxon>Phyllobacteriaceae</taxon>
        <taxon>Mesorhizobium</taxon>
    </lineage>
</organism>
<keyword evidence="1" id="KW-0489">Methyltransferase</keyword>
<evidence type="ECO:0000313" key="1">
    <source>
        <dbReference type="EMBL" id="MET2827796.1"/>
    </source>
</evidence>
<evidence type="ECO:0000313" key="2">
    <source>
        <dbReference type="Proteomes" id="UP001548832"/>
    </source>
</evidence>
<dbReference type="EC" id="2.1.1.-" evidence="1"/>